<keyword evidence="12" id="KW-0934">Plastid</keyword>
<evidence type="ECO:0000256" key="7">
    <source>
        <dbReference type="ARBA" id="ARBA00069102"/>
    </source>
</evidence>
<dbReference type="PROSITE" id="PS50885">
    <property type="entry name" value="HAMP"/>
    <property type="match status" value="1"/>
</dbReference>
<evidence type="ECO:0000256" key="6">
    <source>
        <dbReference type="ARBA" id="ARBA00023012"/>
    </source>
</evidence>
<dbReference type="PRINTS" id="PR00344">
    <property type="entry name" value="BCTRLSENSOR"/>
</dbReference>
<evidence type="ECO:0000256" key="8">
    <source>
        <dbReference type="SAM" id="Phobius"/>
    </source>
</evidence>
<feature type="domain" description="Histidine kinase" evidence="9">
    <location>
        <begin position="422"/>
        <end position="662"/>
    </location>
</feature>
<dbReference type="EC" id="2.7.13.3" evidence="2"/>
<dbReference type="PANTHER" id="PTHR43711:SF13">
    <property type="entry name" value="DRUG SENSORY PROTEIN A"/>
    <property type="match status" value="1"/>
</dbReference>
<proteinExistence type="predicted"/>
<dbReference type="Gene3D" id="1.10.287.130">
    <property type="match status" value="1"/>
</dbReference>
<keyword evidence="8" id="KW-1133">Transmembrane helix</keyword>
<dbReference type="PANTHER" id="PTHR43711">
    <property type="entry name" value="TWO-COMPONENT HISTIDINE KINASE"/>
    <property type="match status" value="1"/>
</dbReference>
<dbReference type="SMART" id="SM00091">
    <property type="entry name" value="PAS"/>
    <property type="match status" value="1"/>
</dbReference>
<dbReference type="InterPro" id="IPR000014">
    <property type="entry name" value="PAS"/>
</dbReference>
<evidence type="ECO:0000256" key="3">
    <source>
        <dbReference type="ARBA" id="ARBA00022553"/>
    </source>
</evidence>
<dbReference type="InterPro" id="IPR005467">
    <property type="entry name" value="His_kinase_dom"/>
</dbReference>
<dbReference type="InterPro" id="IPR036890">
    <property type="entry name" value="HATPase_C_sf"/>
</dbReference>
<dbReference type="FunFam" id="1.10.287.130:FF:000001">
    <property type="entry name" value="Two-component sensor histidine kinase"/>
    <property type="match status" value="1"/>
</dbReference>
<dbReference type="InterPro" id="IPR050736">
    <property type="entry name" value="Sensor_HK_Regulatory"/>
</dbReference>
<organism evidence="12">
    <name type="scientific">Paulinella chromatophora</name>
    <dbReference type="NCBI Taxonomy" id="39717"/>
    <lineage>
        <taxon>Eukaryota</taxon>
        <taxon>Sar</taxon>
        <taxon>Rhizaria</taxon>
        <taxon>Cercozoa</taxon>
        <taxon>Imbricatea</taxon>
        <taxon>Silicofilosea</taxon>
        <taxon>Euglyphida</taxon>
        <taxon>Paulinellidae</taxon>
        <taxon>Paulinella</taxon>
    </lineage>
</organism>
<evidence type="ECO:0000256" key="4">
    <source>
        <dbReference type="ARBA" id="ARBA00022679"/>
    </source>
</evidence>
<comment type="catalytic activity">
    <reaction evidence="1">
        <text>ATP + protein L-histidine = ADP + protein N-phospho-L-histidine.</text>
        <dbReference type="EC" id="2.7.13.3"/>
    </reaction>
</comment>
<evidence type="ECO:0000259" key="9">
    <source>
        <dbReference type="PROSITE" id="PS50109"/>
    </source>
</evidence>
<dbReference type="InterPro" id="IPR003594">
    <property type="entry name" value="HATPase_dom"/>
</dbReference>
<dbReference type="SMART" id="SM00304">
    <property type="entry name" value="HAMP"/>
    <property type="match status" value="1"/>
</dbReference>
<dbReference type="SUPFAM" id="SSF55874">
    <property type="entry name" value="ATPase domain of HSP90 chaperone/DNA topoisomerase II/histidine kinase"/>
    <property type="match status" value="1"/>
</dbReference>
<reference evidence="12" key="1">
    <citation type="submission" date="2007-08" db="EMBL/GenBank/DDBJ databases">
        <authorList>
            <person name="Gloeckner G."/>
            <person name="Nowack E."/>
            <person name="Melkonian M."/>
        </authorList>
    </citation>
    <scope>NUCLEOTIDE SEQUENCE</scope>
</reference>
<dbReference type="AlphaFoldDB" id="B1X5A6"/>
<dbReference type="CDD" id="cd06225">
    <property type="entry name" value="HAMP"/>
    <property type="match status" value="1"/>
</dbReference>
<dbReference type="SUPFAM" id="SSF158472">
    <property type="entry name" value="HAMP domain-like"/>
    <property type="match status" value="1"/>
</dbReference>
<keyword evidence="8" id="KW-0472">Membrane</keyword>
<protein>
    <recommendedName>
        <fullName evidence="7">Uncharacterized sensor-like histidine kinase ycf26</fullName>
        <ecNumber evidence="2">2.7.13.3</ecNumber>
    </recommendedName>
</protein>
<geneLocation type="organellar chromatophore" evidence="12"/>
<dbReference type="EMBL" id="CP000815">
    <property type="protein sequence ID" value="ACB43125.1"/>
    <property type="molecule type" value="Genomic_DNA"/>
</dbReference>
<dbReference type="PROSITE" id="PS50112">
    <property type="entry name" value="PAS"/>
    <property type="match status" value="1"/>
</dbReference>
<accession>B1X5A6</accession>
<reference evidence="12" key="2">
    <citation type="journal article" date="2008" name="Curr. Biol.">
        <title>Chromatophore genome sequence of Paulinella sheds light on acquisition of photosynthesis by eukaryotes.</title>
        <authorList>
            <person name="Nowack E.C.M."/>
            <person name="Melkonian M."/>
            <person name="Gloeckner G."/>
        </authorList>
    </citation>
    <scope>NUCLEOTIDE SEQUENCE [LARGE SCALE GENOMIC DNA]</scope>
</reference>
<dbReference type="Pfam" id="PF02518">
    <property type="entry name" value="HATPase_c"/>
    <property type="match status" value="1"/>
</dbReference>
<dbReference type="InterPro" id="IPR036097">
    <property type="entry name" value="HisK_dim/P_sf"/>
</dbReference>
<dbReference type="GeneID" id="6481973"/>
<evidence type="ECO:0000313" key="12">
    <source>
        <dbReference type="EMBL" id="ACB43125.1"/>
    </source>
</evidence>
<dbReference type="CDD" id="cd00082">
    <property type="entry name" value="HisKA"/>
    <property type="match status" value="1"/>
</dbReference>
<dbReference type="PROSITE" id="PS50109">
    <property type="entry name" value="HIS_KIN"/>
    <property type="match status" value="1"/>
</dbReference>
<evidence type="ECO:0000256" key="1">
    <source>
        <dbReference type="ARBA" id="ARBA00000085"/>
    </source>
</evidence>
<evidence type="ECO:0000259" key="11">
    <source>
        <dbReference type="PROSITE" id="PS50885"/>
    </source>
</evidence>
<keyword evidence="3" id="KW-0597">Phosphoprotein</keyword>
<dbReference type="CDD" id="cd00130">
    <property type="entry name" value="PAS"/>
    <property type="match status" value="1"/>
</dbReference>
<dbReference type="SMART" id="SM00388">
    <property type="entry name" value="HisKA"/>
    <property type="match status" value="1"/>
</dbReference>
<dbReference type="Gene3D" id="3.30.450.20">
    <property type="entry name" value="PAS domain"/>
    <property type="match status" value="1"/>
</dbReference>
<dbReference type="GO" id="GO:0016020">
    <property type="term" value="C:membrane"/>
    <property type="evidence" value="ECO:0007669"/>
    <property type="project" value="InterPro"/>
</dbReference>
<gene>
    <name evidence="12" type="primary">dfr</name>
    <name evidence="12" type="ordered locus">PCC_0709</name>
</gene>
<dbReference type="GO" id="GO:0000155">
    <property type="term" value="F:phosphorelay sensor kinase activity"/>
    <property type="evidence" value="ECO:0007669"/>
    <property type="project" value="InterPro"/>
</dbReference>
<dbReference type="Gene3D" id="3.30.565.10">
    <property type="entry name" value="Histidine kinase-like ATPase, C-terminal domain"/>
    <property type="match status" value="1"/>
</dbReference>
<feature type="domain" description="PAS" evidence="10">
    <location>
        <begin position="294"/>
        <end position="345"/>
    </location>
</feature>
<evidence type="ECO:0000259" key="10">
    <source>
        <dbReference type="PROSITE" id="PS50112"/>
    </source>
</evidence>
<feature type="transmembrane region" description="Helical" evidence="8">
    <location>
        <begin position="45"/>
        <end position="65"/>
    </location>
</feature>
<dbReference type="InterPro" id="IPR004358">
    <property type="entry name" value="Sig_transdc_His_kin-like_C"/>
</dbReference>
<dbReference type="InterPro" id="IPR035965">
    <property type="entry name" value="PAS-like_dom_sf"/>
</dbReference>
<dbReference type="Pfam" id="PF00672">
    <property type="entry name" value="HAMP"/>
    <property type="match status" value="1"/>
</dbReference>
<dbReference type="SUPFAM" id="SSF47384">
    <property type="entry name" value="Homodimeric domain of signal transducing histidine kinase"/>
    <property type="match status" value="1"/>
</dbReference>
<dbReference type="Gene3D" id="6.10.340.10">
    <property type="match status" value="1"/>
</dbReference>
<evidence type="ECO:0000256" key="5">
    <source>
        <dbReference type="ARBA" id="ARBA00022777"/>
    </source>
</evidence>
<keyword evidence="5 12" id="KW-0418">Kinase</keyword>
<dbReference type="InterPro" id="IPR003661">
    <property type="entry name" value="HisK_dim/P_dom"/>
</dbReference>
<keyword evidence="8" id="KW-0812">Transmembrane</keyword>
<evidence type="ECO:0000256" key="2">
    <source>
        <dbReference type="ARBA" id="ARBA00012438"/>
    </source>
</evidence>
<feature type="transmembrane region" description="Helical" evidence="8">
    <location>
        <begin position="212"/>
        <end position="233"/>
    </location>
</feature>
<sequence length="696" mass="77657">MATNSRPQPTHPVPWAQITVRQALLVSCKKQLATWCSQYSLRIKILVLASLTVSMTMTGVTFFAISSIKADGRMTDTRFARDLALLISANVTPLIAEHNYKELASVTSRFWYSTKSLRYVFFANPERIIYLGIPMGGTLQVNELLSSRRLQLPIDLPKHSQDLIIKQHLTSLGQVTDVFVPIISDGEELGLLVLGTNPNDTVLASVKLTREITVVIFTAIWALVIFGVIFNTLTLTHPVKELLRGVRAVANGDFQARIVLSVSGELGELVNGFNDMASQLEVYERANIEEVTAAQVKQQSLIATMADGAVLLDAFGRIVLANPTARRLFHWEGRNLEGQDLVKELPTALALELSAPLIALVNGSKDITDVRCKSGKPVRTLRIVLQSVKDASGTTVKGIAMTIQDLTREVELNAAQNRFISNVSHELRTPLFNIKSYVETLYDLKDQLSEKEKNEFLSIANEETDRLTRLVNNILDLSKLESGRVVSFEIMELKPAMDQTLRNYRLNAKDKSVELVLDAYSNELKILGNWDLLLQAINNLVGNALKFTENGGRLILKTYPWPEVNSIFKLIPTSNRNSHKLNQISRMMRVEIADTGCGISLQDQSHIFERFYRVENTVHTETGTGLGLSIVRGIVEKHSSCIKVVSKPGVGTTFWFDLTLEDSIKNEPPFELFSYYSPLLFGWKSAEPKELSLNVN</sequence>
<keyword evidence="4" id="KW-0808">Transferase</keyword>
<keyword evidence="6" id="KW-0902">Two-component regulatory system</keyword>
<dbReference type="Pfam" id="PF00512">
    <property type="entry name" value="HisKA"/>
    <property type="match status" value="1"/>
</dbReference>
<dbReference type="RefSeq" id="YP_002049335.1">
    <property type="nucleotide sequence ID" value="NC_011087.1"/>
</dbReference>
<dbReference type="InterPro" id="IPR003660">
    <property type="entry name" value="HAMP_dom"/>
</dbReference>
<dbReference type="SUPFAM" id="SSF55785">
    <property type="entry name" value="PYP-like sensor domain (PAS domain)"/>
    <property type="match status" value="1"/>
</dbReference>
<dbReference type="GO" id="GO:0006355">
    <property type="term" value="P:regulation of DNA-templated transcription"/>
    <property type="evidence" value="ECO:0007669"/>
    <property type="project" value="InterPro"/>
</dbReference>
<dbReference type="Pfam" id="PF00989">
    <property type="entry name" value="PAS"/>
    <property type="match status" value="1"/>
</dbReference>
<name>B1X5A6_PAUCH</name>
<dbReference type="InterPro" id="IPR013767">
    <property type="entry name" value="PAS_fold"/>
</dbReference>
<feature type="domain" description="HAMP" evidence="11">
    <location>
        <begin position="233"/>
        <end position="285"/>
    </location>
</feature>
<dbReference type="SMART" id="SM00387">
    <property type="entry name" value="HATPase_c"/>
    <property type="match status" value="1"/>
</dbReference>